<dbReference type="InterPro" id="IPR050680">
    <property type="entry name" value="YpeA/RimI_acetyltransf"/>
</dbReference>
<name>A0A4Y3UP13_9MICO</name>
<dbReference type="RefSeq" id="WP_141381276.1">
    <property type="nucleotide sequence ID" value="NZ_BJNA01000059.1"/>
</dbReference>
<dbReference type="SUPFAM" id="SSF55729">
    <property type="entry name" value="Acyl-CoA N-acyltransferases (Nat)"/>
    <property type="match status" value="1"/>
</dbReference>
<protein>
    <submittedName>
        <fullName evidence="4">Acetyltransferase (GNAT) family protein</fullName>
    </submittedName>
</protein>
<proteinExistence type="predicted"/>
<keyword evidence="5" id="KW-1185">Reference proteome</keyword>
<dbReference type="AlphaFoldDB" id="A0A4Y3UP13"/>
<evidence type="ECO:0000313" key="4">
    <source>
        <dbReference type="EMBL" id="TQN00548.1"/>
    </source>
</evidence>
<dbReference type="GO" id="GO:0016747">
    <property type="term" value="F:acyltransferase activity, transferring groups other than amino-acyl groups"/>
    <property type="evidence" value="ECO:0007669"/>
    <property type="project" value="InterPro"/>
</dbReference>
<dbReference type="Pfam" id="PF00583">
    <property type="entry name" value="Acetyltransf_1"/>
    <property type="match status" value="1"/>
</dbReference>
<comment type="caution">
    <text evidence="4">The sequence shown here is derived from an EMBL/GenBank/DDBJ whole genome shotgun (WGS) entry which is preliminary data.</text>
</comment>
<dbReference type="InterPro" id="IPR000182">
    <property type="entry name" value="GNAT_dom"/>
</dbReference>
<dbReference type="EMBL" id="VFPS01000001">
    <property type="protein sequence ID" value="TQN00548.1"/>
    <property type="molecule type" value="Genomic_DNA"/>
</dbReference>
<keyword evidence="2" id="KW-0012">Acyltransferase</keyword>
<evidence type="ECO:0000259" key="3">
    <source>
        <dbReference type="PROSITE" id="PS51186"/>
    </source>
</evidence>
<sequence length="191" mass="20588">MSDGPVVRRVRVQEWREIRALRLQALADPVAEIAFLTTLEQERARTDAFWQERAAGSAIGENAAQFVAIAGSDWVGTAAVLLREDGDAEPGRHAESAGEMPSVCAGRADVVAVYVHPRHRGVGILDSLFEAAAEFAALRGASALTLDVHPENERAQRAYRRLGFAPTGVTVPSAIGRHIEMRRALDARVGA</sequence>
<dbReference type="OrthoDB" id="9799092at2"/>
<dbReference type="PANTHER" id="PTHR43420:SF44">
    <property type="entry name" value="ACETYLTRANSFERASE YPEA"/>
    <property type="match status" value="1"/>
</dbReference>
<dbReference type="PROSITE" id="PS51186">
    <property type="entry name" value="GNAT"/>
    <property type="match status" value="1"/>
</dbReference>
<dbReference type="Proteomes" id="UP000319804">
    <property type="component" value="Unassembled WGS sequence"/>
</dbReference>
<evidence type="ECO:0000256" key="2">
    <source>
        <dbReference type="ARBA" id="ARBA00023315"/>
    </source>
</evidence>
<dbReference type="PANTHER" id="PTHR43420">
    <property type="entry name" value="ACETYLTRANSFERASE"/>
    <property type="match status" value="1"/>
</dbReference>
<evidence type="ECO:0000256" key="1">
    <source>
        <dbReference type="ARBA" id="ARBA00022679"/>
    </source>
</evidence>
<feature type="domain" description="N-acetyltransferase" evidence="3">
    <location>
        <begin position="5"/>
        <end position="186"/>
    </location>
</feature>
<organism evidence="4 5">
    <name type="scientific">Microbacterium lacticum</name>
    <dbReference type="NCBI Taxonomy" id="33885"/>
    <lineage>
        <taxon>Bacteria</taxon>
        <taxon>Bacillati</taxon>
        <taxon>Actinomycetota</taxon>
        <taxon>Actinomycetes</taxon>
        <taxon>Micrococcales</taxon>
        <taxon>Microbacteriaceae</taxon>
        <taxon>Microbacterium</taxon>
    </lineage>
</organism>
<dbReference type="Gene3D" id="3.40.630.30">
    <property type="match status" value="1"/>
</dbReference>
<reference evidence="4 5" key="1">
    <citation type="submission" date="2019-06" db="EMBL/GenBank/DDBJ databases">
        <title>Sequencing the genomes of 1000 actinobacteria strains.</title>
        <authorList>
            <person name="Klenk H.-P."/>
        </authorList>
    </citation>
    <scope>NUCLEOTIDE SEQUENCE [LARGE SCALE GENOMIC DNA]</scope>
    <source>
        <strain evidence="4 5">DSM 20427</strain>
    </source>
</reference>
<keyword evidence="1 4" id="KW-0808">Transferase</keyword>
<gene>
    <name evidence="4" type="ORF">FHX68_0652</name>
</gene>
<dbReference type="InterPro" id="IPR016181">
    <property type="entry name" value="Acyl_CoA_acyltransferase"/>
</dbReference>
<accession>A0A4Y3UP13</accession>
<evidence type="ECO:0000313" key="5">
    <source>
        <dbReference type="Proteomes" id="UP000319804"/>
    </source>
</evidence>